<keyword evidence="7" id="KW-1185">Reference proteome</keyword>
<dbReference type="SUPFAM" id="SSF46785">
    <property type="entry name" value="Winged helix' DNA-binding domain"/>
    <property type="match status" value="1"/>
</dbReference>
<dbReference type="AlphaFoldDB" id="G0NJH0"/>
<feature type="compositionally biased region" description="Low complexity" evidence="4">
    <location>
        <begin position="648"/>
        <end position="674"/>
    </location>
</feature>
<feature type="compositionally biased region" description="Low complexity" evidence="4">
    <location>
        <begin position="580"/>
        <end position="590"/>
    </location>
</feature>
<feature type="compositionally biased region" description="Polar residues" evidence="4">
    <location>
        <begin position="506"/>
        <end position="541"/>
    </location>
</feature>
<feature type="compositionally biased region" description="Low complexity" evidence="4">
    <location>
        <begin position="782"/>
        <end position="791"/>
    </location>
</feature>
<dbReference type="GO" id="GO:0003730">
    <property type="term" value="F:mRNA 3'-UTR binding"/>
    <property type="evidence" value="ECO:0007669"/>
    <property type="project" value="TreeGrafter"/>
</dbReference>
<feature type="compositionally biased region" description="Polar residues" evidence="4">
    <location>
        <begin position="435"/>
        <end position="457"/>
    </location>
</feature>
<feature type="region of interest" description="Disordered" evidence="4">
    <location>
        <begin position="323"/>
        <end position="677"/>
    </location>
</feature>
<evidence type="ECO:0000256" key="2">
    <source>
        <dbReference type="ARBA" id="ARBA00022884"/>
    </source>
</evidence>
<feature type="compositionally biased region" description="Low complexity" evidence="4">
    <location>
        <begin position="328"/>
        <end position="352"/>
    </location>
</feature>
<dbReference type="FunCoup" id="G0NJH0">
    <property type="interactions" value="1893"/>
</dbReference>
<dbReference type="Pfam" id="PF26088">
    <property type="entry name" value="RRM_LARP4"/>
    <property type="match status" value="1"/>
</dbReference>
<dbReference type="Gene3D" id="1.10.10.10">
    <property type="entry name" value="Winged helix-like DNA-binding domain superfamily/Winged helix DNA-binding domain"/>
    <property type="match status" value="1"/>
</dbReference>
<feature type="compositionally biased region" description="Polar residues" evidence="4">
    <location>
        <begin position="390"/>
        <end position="404"/>
    </location>
</feature>
<dbReference type="EMBL" id="GL379896">
    <property type="protein sequence ID" value="EGT32568.1"/>
    <property type="molecule type" value="Genomic_DNA"/>
</dbReference>
<dbReference type="InterPro" id="IPR036390">
    <property type="entry name" value="WH_DNA-bd_sf"/>
</dbReference>
<gene>
    <name evidence="6" type="primary">Cbn-larp-5</name>
    <name evidence="6" type="ORF">CAEBREN_16972</name>
</gene>
<dbReference type="OrthoDB" id="10046764at2759"/>
<keyword evidence="2 3" id="KW-0694">RNA-binding</keyword>
<dbReference type="PROSITE" id="PS50961">
    <property type="entry name" value="HTH_LA"/>
    <property type="match status" value="1"/>
</dbReference>
<dbReference type="InterPro" id="IPR036388">
    <property type="entry name" value="WH-like_DNA-bd_sf"/>
</dbReference>
<feature type="domain" description="HTH La-type RNA-binding" evidence="5">
    <location>
        <begin position="85"/>
        <end position="174"/>
    </location>
</feature>
<dbReference type="PANTHER" id="PTHR22792">
    <property type="entry name" value="LUPUS LA PROTEIN-RELATED"/>
    <property type="match status" value="1"/>
</dbReference>
<dbReference type="Pfam" id="PF05383">
    <property type="entry name" value="La"/>
    <property type="match status" value="1"/>
</dbReference>
<dbReference type="GO" id="GO:0005829">
    <property type="term" value="C:cytosol"/>
    <property type="evidence" value="ECO:0007669"/>
    <property type="project" value="TreeGrafter"/>
</dbReference>
<evidence type="ECO:0000313" key="6">
    <source>
        <dbReference type="EMBL" id="EGT32568.1"/>
    </source>
</evidence>
<dbReference type="SMART" id="SM00715">
    <property type="entry name" value="LA"/>
    <property type="match status" value="1"/>
</dbReference>
<evidence type="ECO:0000256" key="4">
    <source>
        <dbReference type="SAM" id="MobiDB-lite"/>
    </source>
</evidence>
<evidence type="ECO:0000259" key="5">
    <source>
        <dbReference type="PROSITE" id="PS50961"/>
    </source>
</evidence>
<dbReference type="PANTHER" id="PTHR22792:SF131">
    <property type="entry name" value="LA-RELATED PROTEIN LARP4B"/>
    <property type="match status" value="1"/>
</dbReference>
<feature type="compositionally biased region" description="Low complexity" evidence="4">
    <location>
        <begin position="362"/>
        <end position="379"/>
    </location>
</feature>
<feature type="compositionally biased region" description="Low complexity" evidence="4">
    <location>
        <begin position="461"/>
        <end position="478"/>
    </location>
</feature>
<dbReference type="eggNOG" id="KOG2591">
    <property type="taxonomic scope" value="Eukaryota"/>
</dbReference>
<dbReference type="GO" id="GO:0010494">
    <property type="term" value="C:cytoplasmic stress granule"/>
    <property type="evidence" value="ECO:0007669"/>
    <property type="project" value="TreeGrafter"/>
</dbReference>
<dbReference type="InterPro" id="IPR058699">
    <property type="entry name" value="RRM_LARP4/4B"/>
</dbReference>
<dbReference type="GO" id="GO:0045727">
    <property type="term" value="P:positive regulation of translation"/>
    <property type="evidence" value="ECO:0007669"/>
    <property type="project" value="TreeGrafter"/>
</dbReference>
<accession>G0NJH0</accession>
<feature type="compositionally biased region" description="Basic and acidic residues" evidence="4">
    <location>
        <begin position="797"/>
        <end position="806"/>
    </location>
</feature>
<reference evidence="7" key="1">
    <citation type="submission" date="2011-07" db="EMBL/GenBank/DDBJ databases">
        <authorList>
            <consortium name="Caenorhabditis brenneri Sequencing and Analysis Consortium"/>
            <person name="Wilson R.K."/>
        </authorList>
    </citation>
    <scope>NUCLEOTIDE SEQUENCE [LARGE SCALE GENOMIC DNA]</scope>
    <source>
        <strain evidence="7">PB2801</strain>
    </source>
</reference>
<feature type="region of interest" description="Disordered" evidence="4">
    <location>
        <begin position="1"/>
        <end position="39"/>
    </location>
</feature>
<feature type="compositionally biased region" description="Low complexity" evidence="4">
    <location>
        <begin position="485"/>
        <end position="505"/>
    </location>
</feature>
<dbReference type="InterPro" id="IPR006630">
    <property type="entry name" value="La_HTH"/>
</dbReference>
<dbReference type="InterPro" id="IPR045180">
    <property type="entry name" value="La_dom_prot"/>
</dbReference>
<proteinExistence type="predicted"/>
<feature type="compositionally biased region" description="Low complexity" evidence="4">
    <location>
        <begin position="542"/>
        <end position="568"/>
    </location>
</feature>
<dbReference type="STRING" id="135651.G0NJH0"/>
<organism evidence="7">
    <name type="scientific">Caenorhabditis brenneri</name>
    <name type="common">Nematode worm</name>
    <dbReference type="NCBI Taxonomy" id="135651"/>
    <lineage>
        <taxon>Eukaryota</taxon>
        <taxon>Metazoa</taxon>
        <taxon>Ecdysozoa</taxon>
        <taxon>Nematoda</taxon>
        <taxon>Chromadorea</taxon>
        <taxon>Rhabditida</taxon>
        <taxon>Rhabditina</taxon>
        <taxon>Rhabditomorpha</taxon>
        <taxon>Rhabditoidea</taxon>
        <taxon>Rhabditidae</taxon>
        <taxon>Peloderinae</taxon>
        <taxon>Caenorhabditis</taxon>
    </lineage>
</organism>
<dbReference type="OMA" id="DRYLKCQ"/>
<feature type="region of interest" description="Disordered" evidence="4">
    <location>
        <begin position="757"/>
        <end position="806"/>
    </location>
</feature>
<name>G0NJH0_CAEBE</name>
<evidence type="ECO:0000256" key="3">
    <source>
        <dbReference type="PROSITE-ProRule" id="PRU00332"/>
    </source>
</evidence>
<dbReference type="HOGENOM" id="CLU_391409_0_0_1"/>
<evidence type="ECO:0000256" key="1">
    <source>
        <dbReference type="ARBA" id="ARBA00022553"/>
    </source>
</evidence>
<dbReference type="InParanoid" id="G0NJH0"/>
<sequence length="806" mass="89465">MVGKLDGKTTVVEKTSPSPESSAGTSSAHSPSSVSGVSGIPQPPSLPYWFNRECKKTLMMVGPPPHGPNIPSSSTTFFNPPVPRLLTKDDIKLQLKNQLEYYFSRENLLTDRYLKCQMDSEHFVPINVVAGFPKVSRLTNDIELIVEAVKDSLNLELDENLEKVRAVSKRTTIIIREVPEEFRDEVVRLLDNGPQFTELTYGLNDSWYVTYDNELDTQVAYISVQRRKNELTQKPVCARIKAGGIPASIAPPPEVVSPEPVRLAATTTNGEKGPSIQVLDPGQPFSLGDVGLIPVATYRPGEQMTHYVTPTCSFSVNSYGYAQPMQPPQQSQSMISSQSQQYFYPSSTSTTPRNFDEMSTASSNSTRTTSSNYNNRNGGNRNGGNGSYNHQYYESRNSFSSSNEWRPRGGGSRGGSHRGGYQNNQQTNHRDSHQNSHQNAPQNSYQNSHQTNQQNSRADSHQNSHQSNQQGNHQSNQNEYTGRQNNTRGNWRNGARNGTTNGTTTHQYNSRQNGHQNNWRNEQNGYSSSSTTNWQSNDTQASSNNSYNRSNSNYNNSYNKGYNNGYHSSHNHTYNNRYNSHPSSSSSSDVSSKHVSSEEIETPTNSVPSTPSPPVKKQEEFRVVTPTDLPTPPVWPAPSFDRRRKSSEASSTTITTSTTTNTLTPSTPVTPSDPVFGQEDTLNMVKELSINEIPKEKKEVNGVNHPKPAPKVEQKTFVAVEQEKVKSPPAATKVKTPPVVEASPSFAFEADAFPSLPQKIEPVKPPQKPTFSSVAAGRPKQIKQMPPQKKISYAEKLQQRESLLRK</sequence>
<keyword evidence="1" id="KW-0597">Phosphoprotein</keyword>
<protein>
    <submittedName>
        <fullName evidence="6">CBN-LARP-5 protein</fullName>
    </submittedName>
</protein>
<dbReference type="Proteomes" id="UP000008068">
    <property type="component" value="Unassembled WGS sequence"/>
</dbReference>
<evidence type="ECO:0000313" key="7">
    <source>
        <dbReference type="Proteomes" id="UP000008068"/>
    </source>
</evidence>
<feature type="compositionally biased region" description="Low complexity" evidence="4">
    <location>
        <begin position="16"/>
        <end position="39"/>
    </location>
</feature>
<feature type="compositionally biased region" description="Gly residues" evidence="4">
    <location>
        <begin position="408"/>
        <end position="418"/>
    </location>
</feature>